<evidence type="ECO:0000313" key="1">
    <source>
        <dbReference type="EMBL" id="TFY83678.1"/>
    </source>
</evidence>
<dbReference type="AlphaFoldDB" id="A0A4Z0ACY8"/>
<protein>
    <submittedName>
        <fullName evidence="1">Uncharacterized protein</fullName>
    </submittedName>
</protein>
<evidence type="ECO:0000313" key="2">
    <source>
        <dbReference type="Proteomes" id="UP000298061"/>
    </source>
</evidence>
<organism evidence="1 2">
    <name type="scientific">Hericium alpestre</name>
    <dbReference type="NCBI Taxonomy" id="135208"/>
    <lineage>
        <taxon>Eukaryota</taxon>
        <taxon>Fungi</taxon>
        <taxon>Dikarya</taxon>
        <taxon>Basidiomycota</taxon>
        <taxon>Agaricomycotina</taxon>
        <taxon>Agaricomycetes</taxon>
        <taxon>Russulales</taxon>
        <taxon>Hericiaceae</taxon>
        <taxon>Hericium</taxon>
    </lineage>
</organism>
<accession>A0A4Z0ACY8</accession>
<dbReference type="EMBL" id="SFCI01000015">
    <property type="protein sequence ID" value="TFY83678.1"/>
    <property type="molecule type" value="Genomic_DNA"/>
</dbReference>
<name>A0A4Z0ACY8_9AGAM</name>
<keyword evidence="2" id="KW-1185">Reference proteome</keyword>
<reference evidence="1 2" key="1">
    <citation type="submission" date="2019-02" db="EMBL/GenBank/DDBJ databases">
        <title>Genome sequencing of the rare red list fungi Hericium alpestre (H. flagellum).</title>
        <authorList>
            <person name="Buettner E."/>
            <person name="Kellner H."/>
        </authorList>
    </citation>
    <scope>NUCLEOTIDE SEQUENCE [LARGE SCALE GENOMIC DNA]</scope>
    <source>
        <strain evidence="1 2">DSM 108284</strain>
    </source>
</reference>
<comment type="caution">
    <text evidence="1">The sequence shown here is derived from an EMBL/GenBank/DDBJ whole genome shotgun (WGS) entry which is preliminary data.</text>
</comment>
<sequence length="167" mass="18825">METLLSMDPSLADSIIFAVGILVATTQDDISLDFEDFDDDEMSAIHGMTIKDLKQRAGRQAIKAAYAARVERASARLMGGYEALTKTCNRQAEYLSKITERKERVKQKEKARRMGMRDEWAGLKFLVQLSKSYVHARKRDLRIAKALSRMADNLAEGEKRHSRSAAA</sequence>
<gene>
    <name evidence="1" type="ORF">EWM64_g336</name>
</gene>
<proteinExistence type="predicted"/>
<dbReference type="Proteomes" id="UP000298061">
    <property type="component" value="Unassembled WGS sequence"/>
</dbReference>